<reference evidence="1" key="1">
    <citation type="submission" date="2022-06" db="EMBL/GenBank/DDBJ databases">
        <title>Phylogenomic reconstructions and comparative analyses of Kickxellomycotina fungi.</title>
        <authorList>
            <person name="Reynolds N.K."/>
            <person name="Stajich J.E."/>
            <person name="Barry K."/>
            <person name="Grigoriev I.V."/>
            <person name="Crous P."/>
            <person name="Smith M.E."/>
        </authorList>
    </citation>
    <scope>NUCLEOTIDE SEQUENCE</scope>
    <source>
        <strain evidence="1">RSA 2271</strain>
    </source>
</reference>
<accession>A0ACC1HWG8</accession>
<sequence length="182" mass="19248">MATPSYNYNTSISLDCGGDPGGDESAEYDATATLPDGCSGYLTSAFPPPPPTNATPLGEGSHFLISVAEGRGSATEVGMCAFNVDTNECTLCQIIVADSALSDDRNSPPEQRSPTLPSSGRPRSKLVGAIVRLLPWAKMVSASRSYFSDVAGIEYIRRLGFPEDITSLEFILQSKYGGHCNS</sequence>
<protein>
    <submittedName>
        <fullName evidence="1">MutS protein msh4</fullName>
    </submittedName>
</protein>
<name>A0ACC1HWG8_9FUNG</name>
<evidence type="ECO:0000313" key="2">
    <source>
        <dbReference type="Proteomes" id="UP001145114"/>
    </source>
</evidence>
<organism evidence="1 2">
    <name type="scientific">Spiromyces aspiralis</name>
    <dbReference type="NCBI Taxonomy" id="68401"/>
    <lineage>
        <taxon>Eukaryota</taxon>
        <taxon>Fungi</taxon>
        <taxon>Fungi incertae sedis</taxon>
        <taxon>Zoopagomycota</taxon>
        <taxon>Kickxellomycotina</taxon>
        <taxon>Kickxellomycetes</taxon>
        <taxon>Kickxellales</taxon>
        <taxon>Kickxellaceae</taxon>
        <taxon>Spiromyces</taxon>
    </lineage>
</organism>
<gene>
    <name evidence="1" type="primary">MSH4_2</name>
    <name evidence="1" type="ORF">EV182_000678</name>
</gene>
<proteinExistence type="predicted"/>
<dbReference type="EMBL" id="JAMZIH010000046">
    <property type="protein sequence ID" value="KAJ1680103.1"/>
    <property type="molecule type" value="Genomic_DNA"/>
</dbReference>
<dbReference type="Proteomes" id="UP001145114">
    <property type="component" value="Unassembled WGS sequence"/>
</dbReference>
<evidence type="ECO:0000313" key="1">
    <source>
        <dbReference type="EMBL" id="KAJ1680103.1"/>
    </source>
</evidence>
<comment type="caution">
    <text evidence="1">The sequence shown here is derived from an EMBL/GenBank/DDBJ whole genome shotgun (WGS) entry which is preliminary data.</text>
</comment>
<keyword evidence="2" id="KW-1185">Reference proteome</keyword>